<evidence type="ECO:0000256" key="1">
    <source>
        <dbReference type="ARBA" id="ARBA00006479"/>
    </source>
</evidence>
<dbReference type="Proteomes" id="UP000002318">
    <property type="component" value="Chromosome"/>
</dbReference>
<accession>E1R6G6</accession>
<proteinExistence type="inferred from homology"/>
<dbReference type="SUPFAM" id="SSF53067">
    <property type="entry name" value="Actin-like ATPase domain"/>
    <property type="match status" value="1"/>
</dbReference>
<dbReference type="Pfam" id="PF00480">
    <property type="entry name" value="ROK"/>
    <property type="match status" value="1"/>
</dbReference>
<protein>
    <submittedName>
        <fullName evidence="2">ROK family protein</fullName>
    </submittedName>
</protein>
<dbReference type="Gene3D" id="3.30.420.40">
    <property type="match status" value="2"/>
</dbReference>
<dbReference type="OrthoDB" id="358648at2"/>
<dbReference type="PROSITE" id="PS01125">
    <property type="entry name" value="ROK"/>
    <property type="match status" value="1"/>
</dbReference>
<comment type="similarity">
    <text evidence="1">Belongs to the ROK (NagC/XylR) family.</text>
</comment>
<organism evidence="2 3">
    <name type="scientific">Sediminispirochaeta smaragdinae (strain DSM 11293 / JCM 15392 / SEBR 4228)</name>
    <name type="common">Spirochaeta smaragdinae</name>
    <dbReference type="NCBI Taxonomy" id="573413"/>
    <lineage>
        <taxon>Bacteria</taxon>
        <taxon>Pseudomonadati</taxon>
        <taxon>Spirochaetota</taxon>
        <taxon>Spirochaetia</taxon>
        <taxon>Spirochaetales</taxon>
        <taxon>Spirochaetaceae</taxon>
        <taxon>Sediminispirochaeta</taxon>
    </lineage>
</organism>
<name>E1R6G6_SEDSS</name>
<dbReference type="EMBL" id="CP002116">
    <property type="protein sequence ID" value="ADK80984.1"/>
    <property type="molecule type" value="Genomic_DNA"/>
</dbReference>
<reference evidence="2 3" key="1">
    <citation type="journal article" date="2010" name="Stand. Genomic Sci.">
        <title>Complete genome sequence of Spirochaeta smaragdinae type strain (SEBR 4228).</title>
        <authorList>
            <person name="Mavromatis K."/>
            <person name="Yasawong M."/>
            <person name="Chertkov O."/>
            <person name="Lapidus A."/>
            <person name="Lucas S."/>
            <person name="Nolan M."/>
            <person name="Del Rio T.G."/>
            <person name="Tice H."/>
            <person name="Cheng J.F."/>
            <person name="Pitluck S."/>
            <person name="Liolios K."/>
            <person name="Ivanova N."/>
            <person name="Tapia R."/>
            <person name="Han C."/>
            <person name="Bruce D."/>
            <person name="Goodwin L."/>
            <person name="Pati A."/>
            <person name="Chen A."/>
            <person name="Palaniappan K."/>
            <person name="Land M."/>
            <person name="Hauser L."/>
            <person name="Chang Y.J."/>
            <person name="Jeffries C.D."/>
            <person name="Detter J.C."/>
            <person name="Rohde M."/>
            <person name="Brambilla E."/>
            <person name="Spring S."/>
            <person name="Goker M."/>
            <person name="Sikorski J."/>
            <person name="Woyke T."/>
            <person name="Bristow J."/>
            <person name="Eisen J.A."/>
            <person name="Markowitz V."/>
            <person name="Hugenholtz P."/>
            <person name="Klenk H.P."/>
            <person name="Kyrpides N.C."/>
        </authorList>
    </citation>
    <scope>NUCLEOTIDE SEQUENCE [LARGE SCALE GENOMIC DNA]</scope>
    <source>
        <strain evidence="3">DSM 11293 / JCM 15392 / SEBR 4228</strain>
    </source>
</reference>
<dbReference type="InterPro" id="IPR000600">
    <property type="entry name" value="ROK"/>
</dbReference>
<dbReference type="STRING" id="573413.Spirs_1858"/>
<dbReference type="PANTHER" id="PTHR18964:SF149">
    <property type="entry name" value="BIFUNCTIONAL UDP-N-ACETYLGLUCOSAMINE 2-EPIMERASE_N-ACETYLMANNOSAMINE KINASE"/>
    <property type="match status" value="1"/>
</dbReference>
<dbReference type="InterPro" id="IPR049874">
    <property type="entry name" value="ROK_cs"/>
</dbReference>
<dbReference type="AlphaFoldDB" id="E1R6G6"/>
<dbReference type="RefSeq" id="WP_013254448.1">
    <property type="nucleotide sequence ID" value="NC_014364.1"/>
</dbReference>
<keyword evidence="3" id="KW-1185">Reference proteome</keyword>
<dbReference type="eggNOG" id="COG1940">
    <property type="taxonomic scope" value="Bacteria"/>
</dbReference>
<evidence type="ECO:0000313" key="3">
    <source>
        <dbReference type="Proteomes" id="UP000002318"/>
    </source>
</evidence>
<dbReference type="PANTHER" id="PTHR18964">
    <property type="entry name" value="ROK (REPRESSOR, ORF, KINASE) FAMILY"/>
    <property type="match status" value="1"/>
</dbReference>
<dbReference type="KEGG" id="ssm:Spirs_1858"/>
<dbReference type="InterPro" id="IPR043129">
    <property type="entry name" value="ATPase_NBD"/>
</dbReference>
<sequence>MNYGIGIDLGGTLIKAVVMQENRVILKNYLWETNDHFESLQQGAPIWAQRIRQGISKIKSEQGRDPSWIGISSPGLADTNNKRITAMPGRLLGLENLDWEVYLDSPGKIFVLNDAQAALYGEVQLGAAKGRKDVIMLTLGTGVGGAIMLDGKLFQGRLGRAGHIGHLSVNYKGGPDICGTPGSIDTYIGDNSISERTEGRISSTKILVERYRQNDPYATSIWLESVRALAAAIASLINILDPEAIIIGGGIAKAGKDLFIPLHNFLDQFEWRPNGERVSLIIPNLKDYAGAIGASCFAKDSHQGM</sequence>
<dbReference type="HOGENOM" id="CLU_036604_0_4_12"/>
<evidence type="ECO:0000313" key="2">
    <source>
        <dbReference type="EMBL" id="ADK80984.1"/>
    </source>
</evidence>
<gene>
    <name evidence="2" type="ordered locus">Spirs_1858</name>
</gene>